<evidence type="ECO:0000256" key="9">
    <source>
        <dbReference type="ARBA" id="ARBA00023069"/>
    </source>
</evidence>
<feature type="coiled-coil region" evidence="13">
    <location>
        <begin position="131"/>
        <end position="164"/>
    </location>
</feature>
<evidence type="ECO:0000256" key="8">
    <source>
        <dbReference type="ARBA" id="ARBA00023054"/>
    </source>
</evidence>
<dbReference type="Pfam" id="PF13851">
    <property type="entry name" value="GAS"/>
    <property type="match status" value="1"/>
</dbReference>
<feature type="coiled-coil region" evidence="13">
    <location>
        <begin position="243"/>
        <end position="277"/>
    </location>
</feature>
<evidence type="ECO:0000256" key="3">
    <source>
        <dbReference type="ARBA" id="ARBA00009859"/>
    </source>
</evidence>
<keyword evidence="10" id="KW-0206">Cytoskeleton</keyword>
<evidence type="ECO:0000259" key="14">
    <source>
        <dbReference type="Pfam" id="PF13851"/>
    </source>
</evidence>
<dbReference type="PANTHER" id="PTHR31543:SF0">
    <property type="entry name" value="DYNEIN REGULATORY COMPLEX SUBUNIT 4"/>
    <property type="match status" value="1"/>
</dbReference>
<evidence type="ECO:0000256" key="11">
    <source>
        <dbReference type="ARBA" id="ARBA00023273"/>
    </source>
</evidence>
<accession>A0A1B6DY79</accession>
<proteinExistence type="inferred from homology"/>
<keyword evidence="11" id="KW-0966">Cell projection</keyword>
<dbReference type="GO" id="GO:0031514">
    <property type="term" value="C:motile cilium"/>
    <property type="evidence" value="ECO:0007669"/>
    <property type="project" value="UniProtKB-SubCell"/>
</dbReference>
<evidence type="ECO:0000256" key="4">
    <source>
        <dbReference type="ARBA" id="ARBA00021301"/>
    </source>
</evidence>
<reference evidence="15" key="1">
    <citation type="submission" date="2015-12" db="EMBL/GenBank/DDBJ databases">
        <title>De novo transcriptome assembly of four potential Pierce s Disease insect vectors from Arizona vineyards.</title>
        <authorList>
            <person name="Tassone E.E."/>
        </authorList>
    </citation>
    <scope>NUCLEOTIDE SEQUENCE</scope>
</reference>
<evidence type="ECO:0000256" key="12">
    <source>
        <dbReference type="ARBA" id="ARBA00031568"/>
    </source>
</evidence>
<name>A0A1B6DY79_9HEMI</name>
<dbReference type="GO" id="GO:0048870">
    <property type="term" value="P:cell motility"/>
    <property type="evidence" value="ECO:0007669"/>
    <property type="project" value="InterPro"/>
</dbReference>
<keyword evidence="8 13" id="KW-0175">Coiled coil</keyword>
<evidence type="ECO:0000256" key="1">
    <source>
        <dbReference type="ARBA" id="ARBA00004230"/>
    </source>
</evidence>
<keyword evidence="7" id="KW-0282">Flagellum</keyword>
<protein>
    <recommendedName>
        <fullName evidence="4">Dynein regulatory complex subunit 4</fullName>
    </recommendedName>
    <alternativeName>
        <fullName evidence="12">Growth arrest-specific protein 8</fullName>
    </alternativeName>
</protein>
<gene>
    <name evidence="15" type="ORF">g.3506</name>
</gene>
<evidence type="ECO:0000256" key="2">
    <source>
        <dbReference type="ARBA" id="ARBA00004245"/>
    </source>
</evidence>
<sequence length="466" mass="54751">MPPKIKDEGEKKKKPLPIIIEGINVLEATFPALLELTLGLHQKLLNRREERLLLQAERDKLRHFWEITRQDYDLAHVISIKKDNELEKVENESSQLLKQIEQEIKYVHYHHKQNILNQHKSDQVVHSKVDNEMAEEELELLAEKKRLKEKLKNIRSTNENELKEFHKKNFETSSEVKYECENKLIEVKKKFIDRIINGVNQQVLKHQIEMSELEERFNSHISVIKSIHKKQFNDMKSYYNSVTKENVEIIKKLKENIEQIKQKQAQKANEVKTITKENKNLVEPLKNILSEVKDLKRIQTKYRNDMFSINTAKKSIERTQNKINQIKISNSKINLEIKKSTEIGSKPLSTPIPKSGHTTLQHSKSLHEMIEILKEELKSKFKELNNIMNLNQKNKLNIKKFMETKGLTIEQLQYELAVVCKAHDDMIRSYEGKLKQFGIDNSVQRFKPLAPENIRRGPAGLVTKNL</sequence>
<dbReference type="GO" id="GO:0031267">
    <property type="term" value="F:small GTPase binding"/>
    <property type="evidence" value="ECO:0007669"/>
    <property type="project" value="InterPro"/>
</dbReference>
<dbReference type="InterPro" id="IPR039308">
    <property type="entry name" value="GAS8"/>
</dbReference>
<keyword evidence="9" id="KW-0969">Cilium</keyword>
<organism evidence="15">
    <name type="scientific">Clastoptera arizonana</name>
    <name type="common">Arizona spittle bug</name>
    <dbReference type="NCBI Taxonomy" id="38151"/>
    <lineage>
        <taxon>Eukaryota</taxon>
        <taxon>Metazoa</taxon>
        <taxon>Ecdysozoa</taxon>
        <taxon>Arthropoda</taxon>
        <taxon>Hexapoda</taxon>
        <taxon>Insecta</taxon>
        <taxon>Pterygota</taxon>
        <taxon>Neoptera</taxon>
        <taxon>Paraneoptera</taxon>
        <taxon>Hemiptera</taxon>
        <taxon>Auchenorrhyncha</taxon>
        <taxon>Cercopoidea</taxon>
        <taxon>Clastopteridae</taxon>
        <taxon>Clastoptera</taxon>
    </lineage>
</organism>
<dbReference type="InterPro" id="IPR025593">
    <property type="entry name" value="GAS8_dom"/>
</dbReference>
<evidence type="ECO:0000313" key="15">
    <source>
        <dbReference type="EMBL" id="JAS30621.1"/>
    </source>
</evidence>
<evidence type="ECO:0000256" key="6">
    <source>
        <dbReference type="ARBA" id="ARBA00022701"/>
    </source>
</evidence>
<evidence type="ECO:0000256" key="7">
    <source>
        <dbReference type="ARBA" id="ARBA00022846"/>
    </source>
</evidence>
<evidence type="ECO:0000256" key="13">
    <source>
        <dbReference type="SAM" id="Coils"/>
    </source>
</evidence>
<dbReference type="GO" id="GO:0005794">
    <property type="term" value="C:Golgi apparatus"/>
    <property type="evidence" value="ECO:0007669"/>
    <property type="project" value="TreeGrafter"/>
</dbReference>
<dbReference type="AlphaFoldDB" id="A0A1B6DY79"/>
<comment type="similarity">
    <text evidence="3">Belongs to the DRC4 family.</text>
</comment>
<feature type="domain" description="Growth arrest-specific protein 8" evidence="14">
    <location>
        <begin position="224"/>
        <end position="412"/>
    </location>
</feature>
<evidence type="ECO:0000256" key="10">
    <source>
        <dbReference type="ARBA" id="ARBA00023212"/>
    </source>
</evidence>
<keyword evidence="6" id="KW-0493">Microtubule</keyword>
<dbReference type="EMBL" id="GEDC01006677">
    <property type="protein sequence ID" value="JAS30621.1"/>
    <property type="molecule type" value="Transcribed_RNA"/>
</dbReference>
<evidence type="ECO:0000256" key="5">
    <source>
        <dbReference type="ARBA" id="ARBA00022490"/>
    </source>
</evidence>
<comment type="subcellular location">
    <subcellularLocation>
        <location evidence="1">Cell projection</location>
        <location evidence="1">Cilium</location>
        <location evidence="1">Flagellum</location>
    </subcellularLocation>
    <subcellularLocation>
        <location evidence="2">Cytoplasm</location>
        <location evidence="2">Cytoskeleton</location>
    </subcellularLocation>
</comment>
<dbReference type="GO" id="GO:0008017">
    <property type="term" value="F:microtubule binding"/>
    <property type="evidence" value="ECO:0007669"/>
    <property type="project" value="InterPro"/>
</dbReference>
<keyword evidence="5" id="KW-0963">Cytoplasm</keyword>
<dbReference type="GO" id="GO:0005874">
    <property type="term" value="C:microtubule"/>
    <property type="evidence" value="ECO:0007669"/>
    <property type="project" value="UniProtKB-KW"/>
</dbReference>
<dbReference type="PANTHER" id="PTHR31543">
    <property type="entry name" value="DYNEIN REGULATORY COMPLEX SUBUNIT 4"/>
    <property type="match status" value="1"/>
</dbReference>